<dbReference type="KEGG" id="ang:An12g09850"/>
<keyword evidence="2" id="KW-1003">Cell membrane</keyword>
<feature type="region of interest" description="Disordered" evidence="3">
    <location>
        <begin position="118"/>
        <end position="152"/>
    </location>
</feature>
<dbReference type="VEuPathDB" id="FungiDB:An12g09850"/>
<accession>A0AAJ8C0A7</accession>
<keyword evidence="2" id="KW-0472">Membrane</keyword>
<evidence type="ECO:0000259" key="4">
    <source>
        <dbReference type="Pfam" id="PF00722"/>
    </source>
</evidence>
<feature type="domain" description="GH16" evidence="4">
    <location>
        <begin position="57"/>
        <end position="125"/>
    </location>
</feature>
<organism evidence="5">
    <name type="scientific">Aspergillus niger</name>
    <dbReference type="NCBI Taxonomy" id="5061"/>
    <lineage>
        <taxon>Eukaryota</taxon>
        <taxon>Fungi</taxon>
        <taxon>Dikarya</taxon>
        <taxon>Ascomycota</taxon>
        <taxon>Pezizomycotina</taxon>
        <taxon>Eurotiomycetes</taxon>
        <taxon>Eurotiomycetidae</taxon>
        <taxon>Eurotiales</taxon>
        <taxon>Aspergillaceae</taxon>
        <taxon>Aspergillus</taxon>
        <taxon>Aspergillus subgen. Circumdati</taxon>
    </lineage>
</organism>
<dbReference type="Gene3D" id="2.60.120.200">
    <property type="match status" value="1"/>
</dbReference>
<evidence type="ECO:0000256" key="2">
    <source>
        <dbReference type="ARBA" id="ARBA00022475"/>
    </source>
</evidence>
<evidence type="ECO:0000256" key="3">
    <source>
        <dbReference type="SAM" id="MobiDB-lite"/>
    </source>
</evidence>
<reference evidence="5" key="1">
    <citation type="submission" date="2025-02" db="EMBL/GenBank/DDBJ databases">
        <authorList>
            <consortium name="NCBI Genome Project"/>
        </authorList>
    </citation>
    <scope>NUCLEOTIDE SEQUENCE</scope>
</reference>
<dbReference type="RefSeq" id="XP_059606983.1">
    <property type="nucleotide sequence ID" value="XM_059743683.1"/>
</dbReference>
<gene>
    <name evidence="5" type="ORF">An12g09850</name>
</gene>
<dbReference type="GeneID" id="84592744"/>
<dbReference type="GO" id="GO:0005886">
    <property type="term" value="C:plasma membrane"/>
    <property type="evidence" value="ECO:0007669"/>
    <property type="project" value="UniProtKB-SubCell"/>
</dbReference>
<dbReference type="InterPro" id="IPR013320">
    <property type="entry name" value="ConA-like_dom_sf"/>
</dbReference>
<name>A0AAJ8C0A7_ASPNG</name>
<dbReference type="InterPro" id="IPR000757">
    <property type="entry name" value="Beta-glucanase-like"/>
</dbReference>
<evidence type="ECO:0000256" key="1">
    <source>
        <dbReference type="ARBA" id="ARBA00004609"/>
    </source>
</evidence>
<evidence type="ECO:0000313" key="5">
    <source>
        <dbReference type="RefSeq" id="XP_059606983.1"/>
    </source>
</evidence>
<protein>
    <recommendedName>
        <fullName evidence="4">GH16 domain-containing protein</fullName>
    </recommendedName>
</protein>
<dbReference type="SUPFAM" id="SSF49899">
    <property type="entry name" value="Concanavalin A-like lectins/glucanases"/>
    <property type="match status" value="1"/>
</dbReference>
<comment type="subcellular location">
    <subcellularLocation>
        <location evidence="1">Cell membrane</location>
        <topology evidence="1">Lipid-anchor</topology>
        <topology evidence="1">GPI-anchor</topology>
    </subcellularLocation>
</comment>
<proteinExistence type="predicted"/>
<sequence length="152" mass="17014">MSSGLKVQQSIYLHSIPSSPSEISCPPHAFLKCHDYSNIPPHSSPRSLQPSDRPTPIEVLGSYTTQLKTDYFGEGDSSTSNRWSWEPIDDPQSKFHNYTLSWTTAALTWSIEGTPTGFTKKTTDIRGGTKQQAWTSEMRDMPRDPAAGRTMY</sequence>
<dbReference type="Pfam" id="PF00722">
    <property type="entry name" value="Glyco_hydro_16"/>
    <property type="match status" value="1"/>
</dbReference>
<dbReference type="AlphaFoldDB" id="A0AAJ8C0A7"/>
<reference evidence="5" key="2">
    <citation type="submission" date="2025-08" db="UniProtKB">
        <authorList>
            <consortium name="RefSeq"/>
        </authorList>
    </citation>
    <scope>IDENTIFICATION</scope>
</reference>